<keyword evidence="2" id="KW-1185">Reference proteome</keyword>
<dbReference type="InterPro" id="IPR000600">
    <property type="entry name" value="ROK"/>
</dbReference>
<gene>
    <name evidence="1" type="ORF">SAMN02745174_01799</name>
</gene>
<dbReference type="Gene3D" id="3.30.420.40">
    <property type="match status" value="1"/>
</dbReference>
<sequence>MKLVKLVIFHIIIQKANNGDSYFRTLLFDLSKAISHGILWTEYLLNPEAIIITGKITAAHDLFWQEVRRTLNNNLLNKHKHIELFLSKYDENSILEGALYLGLEYFFDI</sequence>
<dbReference type="InterPro" id="IPR043129">
    <property type="entry name" value="ATPase_NBD"/>
</dbReference>
<dbReference type="Pfam" id="PF00480">
    <property type="entry name" value="ROK"/>
    <property type="match status" value="1"/>
</dbReference>
<evidence type="ECO:0000313" key="1">
    <source>
        <dbReference type="EMBL" id="SJZ87246.1"/>
    </source>
</evidence>
<dbReference type="STRING" id="180163.SAMN02745174_01799"/>
<protein>
    <submittedName>
        <fullName evidence="1">ROK family protein</fullName>
    </submittedName>
</protein>
<proteinExistence type="predicted"/>
<reference evidence="1 2" key="1">
    <citation type="submission" date="2017-02" db="EMBL/GenBank/DDBJ databases">
        <authorList>
            <person name="Peterson S.W."/>
        </authorList>
    </citation>
    <scope>NUCLEOTIDE SEQUENCE [LARGE SCALE GENOMIC DNA]</scope>
    <source>
        <strain evidence="1 2">ATCC 700028</strain>
    </source>
</reference>
<dbReference type="Proteomes" id="UP000191153">
    <property type="component" value="Unassembled WGS sequence"/>
</dbReference>
<evidence type="ECO:0000313" key="2">
    <source>
        <dbReference type="Proteomes" id="UP000191153"/>
    </source>
</evidence>
<accession>A0A1T4P7Q2</accession>
<name>A0A1T4P7Q2_9FUSO</name>
<organism evidence="1 2">
    <name type="scientific">Cetobacterium ceti</name>
    <dbReference type="NCBI Taxonomy" id="180163"/>
    <lineage>
        <taxon>Bacteria</taxon>
        <taxon>Fusobacteriati</taxon>
        <taxon>Fusobacteriota</taxon>
        <taxon>Fusobacteriia</taxon>
        <taxon>Fusobacteriales</taxon>
        <taxon>Fusobacteriaceae</taxon>
        <taxon>Cetobacterium</taxon>
    </lineage>
</organism>
<dbReference type="AlphaFoldDB" id="A0A1T4P7Q2"/>
<dbReference type="SUPFAM" id="SSF53067">
    <property type="entry name" value="Actin-like ATPase domain"/>
    <property type="match status" value="1"/>
</dbReference>
<dbReference type="EMBL" id="FUWX01000013">
    <property type="protein sequence ID" value="SJZ87246.1"/>
    <property type="molecule type" value="Genomic_DNA"/>
</dbReference>